<evidence type="ECO:0000313" key="13">
    <source>
        <dbReference type="EMBL" id="EAY10428.1"/>
    </source>
</evidence>
<dbReference type="GO" id="GO:0004674">
    <property type="term" value="F:protein serine/threonine kinase activity"/>
    <property type="evidence" value="ECO:0000318"/>
    <property type="project" value="GO_Central"/>
</dbReference>
<dbReference type="eggNOG" id="KOG0891">
    <property type="taxonomic scope" value="Eukaryota"/>
</dbReference>
<dbReference type="GO" id="GO:0005634">
    <property type="term" value="C:nucleus"/>
    <property type="evidence" value="ECO:0000318"/>
    <property type="project" value="GO_Central"/>
</dbReference>
<dbReference type="GO" id="GO:0016242">
    <property type="term" value="P:negative regulation of macroautophagy"/>
    <property type="evidence" value="ECO:0000318"/>
    <property type="project" value="GO_Central"/>
</dbReference>
<dbReference type="PROSITE" id="PS50290">
    <property type="entry name" value="PI3_4_KINASE_3"/>
    <property type="match status" value="1"/>
</dbReference>
<dbReference type="GO" id="GO:0005524">
    <property type="term" value="F:ATP binding"/>
    <property type="evidence" value="ECO:0007669"/>
    <property type="project" value="UniProtKB-KW"/>
</dbReference>
<dbReference type="InterPro" id="IPR036738">
    <property type="entry name" value="FRB_sf"/>
</dbReference>
<evidence type="ECO:0000256" key="6">
    <source>
        <dbReference type="ARBA" id="ARBA00022777"/>
    </source>
</evidence>
<dbReference type="FunCoup" id="A2EA88">
    <property type="interactions" value="742"/>
</dbReference>
<evidence type="ECO:0000256" key="9">
    <source>
        <dbReference type="ARBA" id="ARBA00048679"/>
    </source>
</evidence>
<dbReference type="Gene3D" id="1.10.1070.11">
    <property type="entry name" value="Phosphatidylinositol 3-/4-kinase, catalytic domain"/>
    <property type="match status" value="1"/>
</dbReference>
<dbReference type="KEGG" id="tva:4768362"/>
<dbReference type="SUPFAM" id="SSF48371">
    <property type="entry name" value="ARM repeat"/>
    <property type="match status" value="1"/>
</dbReference>
<evidence type="ECO:0000256" key="2">
    <source>
        <dbReference type="ARBA" id="ARBA00012513"/>
    </source>
</evidence>
<evidence type="ECO:0000259" key="10">
    <source>
        <dbReference type="PROSITE" id="PS50290"/>
    </source>
</evidence>
<dbReference type="SMART" id="SM00146">
    <property type="entry name" value="PI3Kc"/>
    <property type="match status" value="1"/>
</dbReference>
<organism evidence="13 14">
    <name type="scientific">Trichomonas vaginalis (strain ATCC PRA-98 / G3)</name>
    <dbReference type="NCBI Taxonomy" id="412133"/>
    <lineage>
        <taxon>Eukaryota</taxon>
        <taxon>Metamonada</taxon>
        <taxon>Parabasalia</taxon>
        <taxon>Trichomonadida</taxon>
        <taxon>Trichomonadidae</taxon>
        <taxon>Trichomonas</taxon>
    </lineage>
</organism>
<dbReference type="SUPFAM" id="SSF47212">
    <property type="entry name" value="FKBP12-rapamycin-binding domain of FKBP-rapamycin-associated protein (FRAP)"/>
    <property type="match status" value="1"/>
</dbReference>
<dbReference type="RefSeq" id="XP_001322651.1">
    <property type="nucleotide sequence ID" value="XM_001322616.1"/>
</dbReference>
<dbReference type="Pfam" id="PF23593">
    <property type="entry name" value="HEAT_ATR"/>
    <property type="match status" value="1"/>
</dbReference>
<reference evidence="13" key="2">
    <citation type="journal article" date="2007" name="Science">
        <title>Draft genome sequence of the sexually transmitted pathogen Trichomonas vaginalis.</title>
        <authorList>
            <person name="Carlton J.M."/>
            <person name="Hirt R.P."/>
            <person name="Silva J.C."/>
            <person name="Delcher A.L."/>
            <person name="Schatz M."/>
            <person name="Zhao Q."/>
            <person name="Wortman J.R."/>
            <person name="Bidwell S.L."/>
            <person name="Alsmark U.C.M."/>
            <person name="Besteiro S."/>
            <person name="Sicheritz-Ponten T."/>
            <person name="Noel C.J."/>
            <person name="Dacks J.B."/>
            <person name="Foster P.G."/>
            <person name="Simillion C."/>
            <person name="Van de Peer Y."/>
            <person name="Miranda-Saavedra D."/>
            <person name="Barton G.J."/>
            <person name="Westrop G.D."/>
            <person name="Mueller S."/>
            <person name="Dessi D."/>
            <person name="Fiori P.L."/>
            <person name="Ren Q."/>
            <person name="Paulsen I."/>
            <person name="Zhang H."/>
            <person name="Bastida-Corcuera F.D."/>
            <person name="Simoes-Barbosa A."/>
            <person name="Brown M.T."/>
            <person name="Hayes R.D."/>
            <person name="Mukherjee M."/>
            <person name="Okumura C.Y."/>
            <person name="Schneider R."/>
            <person name="Smith A.J."/>
            <person name="Vanacova S."/>
            <person name="Villalvazo M."/>
            <person name="Haas B.J."/>
            <person name="Pertea M."/>
            <person name="Feldblyum T.V."/>
            <person name="Utterback T.R."/>
            <person name="Shu C.L."/>
            <person name="Osoegawa K."/>
            <person name="de Jong P.J."/>
            <person name="Hrdy I."/>
            <person name="Horvathova L."/>
            <person name="Zubacova Z."/>
            <person name="Dolezal P."/>
            <person name="Malik S.B."/>
            <person name="Logsdon J.M. Jr."/>
            <person name="Henze K."/>
            <person name="Gupta A."/>
            <person name="Wang C.C."/>
            <person name="Dunne R.L."/>
            <person name="Upcroft J.A."/>
            <person name="Upcroft P."/>
            <person name="White O."/>
            <person name="Salzberg S.L."/>
            <person name="Tang P."/>
            <person name="Chiu C.-H."/>
            <person name="Lee Y.-S."/>
            <person name="Embley T.M."/>
            <person name="Coombs G.H."/>
            <person name="Mottram J.C."/>
            <person name="Tachezy J."/>
            <person name="Fraser-Liggett C.M."/>
            <person name="Johnson P.J."/>
        </authorList>
    </citation>
    <scope>NUCLEOTIDE SEQUENCE [LARGE SCALE GENOMIC DNA]</scope>
    <source>
        <strain evidence="13">G3</strain>
    </source>
</reference>
<dbReference type="Gene3D" id="3.30.1010.10">
    <property type="entry name" value="Phosphatidylinositol 3-kinase Catalytic Subunit, Chain A, domain 4"/>
    <property type="match status" value="1"/>
</dbReference>
<feature type="domain" description="FATC" evidence="12">
    <location>
        <begin position="2155"/>
        <end position="2187"/>
    </location>
</feature>
<dbReference type="FunFam" id="1.10.1070.11:FF:000071">
    <property type="entry name" value="PIKK family atypical protein kinase"/>
    <property type="match status" value="1"/>
</dbReference>
<evidence type="ECO:0000313" key="14">
    <source>
        <dbReference type="Proteomes" id="UP000001542"/>
    </source>
</evidence>
<dbReference type="InterPro" id="IPR009076">
    <property type="entry name" value="FRB_dom"/>
</dbReference>
<dbReference type="Gene3D" id="1.20.120.150">
    <property type="entry name" value="FKBP12-rapamycin binding domain"/>
    <property type="match status" value="1"/>
</dbReference>
<dbReference type="Pfam" id="PF08771">
    <property type="entry name" value="FRB_dom"/>
    <property type="match status" value="1"/>
</dbReference>
<dbReference type="GO" id="GO:0005737">
    <property type="term" value="C:cytoplasm"/>
    <property type="evidence" value="ECO:0000318"/>
    <property type="project" value="GO_Central"/>
</dbReference>
<dbReference type="VEuPathDB" id="TrichDB:TVAG_271190"/>
<evidence type="ECO:0000256" key="7">
    <source>
        <dbReference type="ARBA" id="ARBA00022840"/>
    </source>
</evidence>
<dbReference type="GO" id="GO:0044877">
    <property type="term" value="F:protein-containing complex binding"/>
    <property type="evidence" value="ECO:0007669"/>
    <property type="project" value="InterPro"/>
</dbReference>
<dbReference type="PROSITE" id="PS51189">
    <property type="entry name" value="FAT"/>
    <property type="match status" value="1"/>
</dbReference>
<dbReference type="SMART" id="SM01345">
    <property type="entry name" value="Rapamycin_bind"/>
    <property type="match status" value="1"/>
</dbReference>
<reference evidence="13" key="1">
    <citation type="submission" date="2006-10" db="EMBL/GenBank/DDBJ databases">
        <authorList>
            <person name="Amadeo P."/>
            <person name="Zhao Q."/>
            <person name="Wortman J."/>
            <person name="Fraser-Liggett C."/>
            <person name="Carlton J."/>
        </authorList>
    </citation>
    <scope>NUCLEOTIDE SEQUENCE</scope>
    <source>
        <strain evidence="13">G3</strain>
    </source>
</reference>
<dbReference type="Pfam" id="PF02260">
    <property type="entry name" value="FATC"/>
    <property type="match status" value="1"/>
</dbReference>
<dbReference type="OrthoDB" id="381190at2759"/>
<dbReference type="InterPro" id="IPR057564">
    <property type="entry name" value="HEAT_ATR"/>
</dbReference>
<dbReference type="SMART" id="SM01343">
    <property type="entry name" value="FATC"/>
    <property type="match status" value="1"/>
</dbReference>
<dbReference type="EC" id="2.7.11.1" evidence="2"/>
<sequence length="2187" mass="249114">MESEKNQNGVQRYKNMVEKYLVQPESQLYLNAIRGFRNFCGREIISAHDLSNAQYKIDEIFSSISITHIKDGLLYVVLVNALTEIPNIDKNYLADKLSRDIIAIPPDKNTILWKYFTYILLWISKPLKNSFSLILNPLKDHAISWITGEEAEPRFAGFQLITILIKNFPTILEGVYSHVINMIVKSFKGQEHEIYDTAAAALIAALDHETSALNNVIELLMKSFDKQKHEQYPGVCRALTEILDHYPKAAYLIRFKSVPLELLSNKDPSIRTYGYPVLPLIWRTSPELFKLETQFQLYLLMHSSIKKKTPHRAEALVSLGNFVFTKGRISSDKIPLIQKCRKSVTEAFDCPEAAYCLLALSISNNDYFKQDSSKIYHYLDSPLLTIGFKRYLDIVEDDGYVITKDLLSHANLHLLSNNCQSDIVQNMFDRILTLDIDPSLLSLPLILEYLYHMNKENTGVKLSASKVCIKYLSACYSIELAQRLIAFIPTETDSNLRVFLLKNIPLEQADDGLVFTLESLLHDSQQEIRILSFERLVQLSKHPGAKRAIEALLKEKVRNLQVSEVLNKEDIQIFIIAMSVAFKQDNQDFLINQRSNMPYIQFLINRILSSQFRLSSTSLKLLAILIPLLPTEVNIDLLSKHIRQSLQINSTPNRLNSTLDLLFSSLKFTQIRDHLLSKDSDLFTKLLQIAKLPKNAVDRTKLLHVFGILGASNSAFINGLLGNGDQINVNEEIKINSANHFISTAVSNDPLNALTETAIGISLINILDILGNESLAALHPAAIEALLMFLKTNRMLNNELEVYLIRRINELLQSKGTSTITVLLSNMATLITAIGPRFVPLVPYVIDLICDKWGTTDPVILTRTCDWLVISIPEAFIPHMPRIAQLFVKDFDLLPMKTIDTILSCFVSFGLLIGSVSHIILPPILDWVCDNALETSNCRQALIRLKSIIMNGGSVKLASYIFNAMIKVTRINKELHNPCADIVFIVAVNIGPSFVLHKQRLAKTFEFSYNRNFEMYSSLIEIGAAIPGVVIAETQPTSTRRKNTTSQQKAVHSSAPFVSTKELLTKITAPSSNHSESAWIIWYNEVVSTVIRQSASRAISSCAQLAERHLPVMDSIFPIAFAMLYFQHEKVGSDQITEIMKIIFTSSSVPRYIMLNFLAVLELIEVLGAPPPVPMMIAKQRALSVNNLAQALRAAESLYDDGYDAVSDDLISINQELGLPLAAQGILRSTSLRGTSTTNGELAERLGLWEDALKQYNVTLKDDSKNEKIILGKLNCLNQLSKYQELKEFSKIDAKYKHYTAAALWGLFDSEEFVKVSKELDKESANHLERIYALYGLLMTREFGKAKELIEKIEEHKLDRIFPMISEDYERTYPEYESIALIRHIAEVIDYIKASDISQTASTLEKQISQQTIERITNRWEQRFDLLPNDYHVLFRNLQVQNLVKSFKDIKPMWIRFFDVAVKSKATDIILTTLNHFMQNNKDDEDLKMYYAKYLRLSGDKANAIAKMKEIANDKKLSIQIQGNSMLKVGEWLKLDGKIKESVEYFRKAAEMLDNSVEALTQWSVINLEMFEKTKNKSYIMDSITSSIAGLYIANDHLSFTLRALSILFRNGSPEMYSLFKSRVPTIPIYVWLDVMPQIIARASSDDENLRQIITDILLATGTSFPHTTLYSLSVPLKSDTTVRQKIASQIYDRLKILYPETVGQFLTFTNEIIRIAVSWWELWFGVLDDASRAYLIKQDVNEMLSLLLPAHEITEKEPKTYYEIAFVAQFGESLQRAKKMLMDYKKTNDDIHLIQAWGIYISIFNQLKPVIAEIDKINLKDASEYLSETTNYDICLPGSFKYSEDIIKIDKIDQKLSVMKSKQRPRRMAIYGTDGIRYTFLLKAHEDTRLDERVMQLFGFINRLVNNSTIPMKQHLGITTYNVIPLTGQVGFIGWVTNCSTVYELIKQRREKNNVPVEIEYQTTMKACPNFEQIEGADKMFAFKKGLSATKGDDLKAILLLNSSDSTHWIERRTAYTTSLSMTSMAGYILGLGDRHLSNIMIKNKTAKLVHIDFGDCFEVAQHREKAPEKVPFRLTRILTNALEVSRIEGTFRSCCENVMELIRNNGEQINGILEVFIYDPLAQWSENVSETNSAQFVTDRIHSKLDGTDFEGEKLDVKEQVDRLIHEATDMKNLCQMWRGWFPWW</sequence>
<accession>A2EA88</accession>
<dbReference type="InterPro" id="IPR050517">
    <property type="entry name" value="DDR_Repair_Kinase"/>
</dbReference>
<dbReference type="SMR" id="A2EA88"/>
<comment type="catalytic activity">
    <reaction evidence="9">
        <text>L-seryl-[protein] + ATP = O-phospho-L-seryl-[protein] + ADP + H(+)</text>
        <dbReference type="Rhea" id="RHEA:17989"/>
        <dbReference type="Rhea" id="RHEA-COMP:9863"/>
        <dbReference type="Rhea" id="RHEA-COMP:11604"/>
        <dbReference type="ChEBI" id="CHEBI:15378"/>
        <dbReference type="ChEBI" id="CHEBI:29999"/>
        <dbReference type="ChEBI" id="CHEBI:30616"/>
        <dbReference type="ChEBI" id="CHEBI:83421"/>
        <dbReference type="ChEBI" id="CHEBI:456216"/>
        <dbReference type="EC" id="2.7.11.1"/>
    </reaction>
</comment>
<keyword evidence="14" id="KW-1185">Reference proteome</keyword>
<dbReference type="PROSITE" id="PS51190">
    <property type="entry name" value="FATC"/>
    <property type="match status" value="1"/>
</dbReference>
<keyword evidence="5" id="KW-0547">Nucleotide-binding</keyword>
<keyword evidence="7" id="KW-0067">ATP-binding</keyword>
<dbReference type="InterPro" id="IPR026683">
    <property type="entry name" value="TOR_cat"/>
</dbReference>
<gene>
    <name evidence="13" type="ORF">TVAG_271190</name>
</gene>
<evidence type="ECO:0000256" key="4">
    <source>
        <dbReference type="ARBA" id="ARBA00022737"/>
    </source>
</evidence>
<dbReference type="InParanoid" id="A2EA88"/>
<feature type="domain" description="PI3K/PI4K catalytic" evidence="10">
    <location>
        <begin position="1853"/>
        <end position="2168"/>
    </location>
</feature>
<dbReference type="PANTHER" id="PTHR11139">
    <property type="entry name" value="ATAXIA TELANGIECTASIA MUTATED ATM -RELATED"/>
    <property type="match status" value="1"/>
</dbReference>
<dbReference type="Pfam" id="PF00454">
    <property type="entry name" value="PI3_PI4_kinase"/>
    <property type="match status" value="1"/>
</dbReference>
<dbReference type="InterPro" id="IPR016024">
    <property type="entry name" value="ARM-type_fold"/>
</dbReference>
<dbReference type="GO" id="GO:0031929">
    <property type="term" value="P:TOR signaling"/>
    <property type="evidence" value="ECO:0000318"/>
    <property type="project" value="GO_Central"/>
</dbReference>
<protein>
    <recommendedName>
        <fullName evidence="2">non-specific serine/threonine protein kinase</fullName>
        <ecNumber evidence="2">2.7.11.1</ecNumber>
    </recommendedName>
</protein>
<dbReference type="InterPro" id="IPR003151">
    <property type="entry name" value="PIK-rel_kinase_FAT"/>
</dbReference>
<dbReference type="SUPFAM" id="SSF56112">
    <property type="entry name" value="Protein kinase-like (PK-like)"/>
    <property type="match status" value="1"/>
</dbReference>
<dbReference type="InterPro" id="IPR014009">
    <property type="entry name" value="PIK_FAT"/>
</dbReference>
<comment type="similarity">
    <text evidence="1">Belongs to the PI3/PI4-kinase family.</text>
</comment>
<dbReference type="InterPro" id="IPR003152">
    <property type="entry name" value="FATC_dom"/>
</dbReference>
<dbReference type="GO" id="GO:0038201">
    <property type="term" value="C:TOR complex"/>
    <property type="evidence" value="ECO:0000318"/>
    <property type="project" value="GO_Central"/>
</dbReference>
<dbReference type="CDD" id="cd05169">
    <property type="entry name" value="PIKKc_TOR"/>
    <property type="match status" value="1"/>
</dbReference>
<dbReference type="STRING" id="5722.A2EA88"/>
<evidence type="ECO:0000256" key="8">
    <source>
        <dbReference type="ARBA" id="ARBA00047899"/>
    </source>
</evidence>
<keyword evidence="6 13" id="KW-0418">Kinase</keyword>
<evidence type="ECO:0000256" key="3">
    <source>
        <dbReference type="ARBA" id="ARBA00022679"/>
    </source>
</evidence>
<dbReference type="Pfam" id="PF02259">
    <property type="entry name" value="FAT"/>
    <property type="match status" value="1"/>
</dbReference>
<dbReference type="InterPro" id="IPR036940">
    <property type="entry name" value="PI3/4_kinase_cat_sf"/>
</dbReference>
<dbReference type="PANTHER" id="PTHR11139:SF9">
    <property type="entry name" value="SERINE_THREONINE-PROTEIN KINASE MTOR"/>
    <property type="match status" value="1"/>
</dbReference>
<dbReference type="InterPro" id="IPR011989">
    <property type="entry name" value="ARM-like"/>
</dbReference>
<evidence type="ECO:0000259" key="12">
    <source>
        <dbReference type="PROSITE" id="PS51190"/>
    </source>
</evidence>
<keyword evidence="3" id="KW-0808">Transferase</keyword>
<evidence type="ECO:0000256" key="1">
    <source>
        <dbReference type="ARBA" id="ARBA00011031"/>
    </source>
</evidence>
<name>A2EA88_TRIV3</name>
<dbReference type="InterPro" id="IPR000403">
    <property type="entry name" value="PI3/4_kinase_cat_dom"/>
</dbReference>
<feature type="domain" description="FAT" evidence="11">
    <location>
        <begin position="1177"/>
        <end position="1679"/>
    </location>
</feature>
<dbReference type="FunFam" id="3.30.1010.10:FF:000034">
    <property type="entry name" value="Serine/threonine-protein kinase TOR"/>
    <property type="match status" value="1"/>
</dbReference>
<comment type="catalytic activity">
    <reaction evidence="8">
        <text>L-threonyl-[protein] + ATP = O-phospho-L-threonyl-[protein] + ADP + H(+)</text>
        <dbReference type="Rhea" id="RHEA:46608"/>
        <dbReference type="Rhea" id="RHEA-COMP:11060"/>
        <dbReference type="Rhea" id="RHEA-COMP:11605"/>
        <dbReference type="ChEBI" id="CHEBI:15378"/>
        <dbReference type="ChEBI" id="CHEBI:30013"/>
        <dbReference type="ChEBI" id="CHEBI:30616"/>
        <dbReference type="ChEBI" id="CHEBI:61977"/>
        <dbReference type="ChEBI" id="CHEBI:456216"/>
        <dbReference type="EC" id="2.7.11.1"/>
    </reaction>
</comment>
<dbReference type="InterPro" id="IPR011009">
    <property type="entry name" value="Kinase-like_dom_sf"/>
</dbReference>
<proteinExistence type="inferred from homology"/>
<evidence type="ECO:0000259" key="11">
    <source>
        <dbReference type="PROSITE" id="PS51189"/>
    </source>
</evidence>
<dbReference type="EMBL" id="DS113338">
    <property type="protein sequence ID" value="EAY10428.1"/>
    <property type="molecule type" value="Genomic_DNA"/>
</dbReference>
<dbReference type="VEuPathDB" id="TrichDB:TVAGG3_0167390"/>
<evidence type="ECO:0000256" key="5">
    <source>
        <dbReference type="ARBA" id="ARBA00022741"/>
    </source>
</evidence>
<dbReference type="Proteomes" id="UP000001542">
    <property type="component" value="Unassembled WGS sequence"/>
</dbReference>
<keyword evidence="4" id="KW-0677">Repeat</keyword>
<dbReference type="Gene3D" id="1.25.10.10">
    <property type="entry name" value="Leucine-rich Repeat Variant"/>
    <property type="match status" value="1"/>
</dbReference>